<feature type="region of interest" description="Disordered" evidence="1">
    <location>
        <begin position="1"/>
        <end position="23"/>
    </location>
</feature>
<reference evidence="2" key="1">
    <citation type="journal article" date="2020" name="Stud. Mycol.">
        <title>101 Dothideomycetes genomes: a test case for predicting lifestyles and emergence of pathogens.</title>
        <authorList>
            <person name="Haridas S."/>
            <person name="Albert R."/>
            <person name="Binder M."/>
            <person name="Bloem J."/>
            <person name="Labutti K."/>
            <person name="Salamov A."/>
            <person name="Andreopoulos B."/>
            <person name="Baker S."/>
            <person name="Barry K."/>
            <person name="Bills G."/>
            <person name="Bluhm B."/>
            <person name="Cannon C."/>
            <person name="Castanera R."/>
            <person name="Culley D."/>
            <person name="Daum C."/>
            <person name="Ezra D."/>
            <person name="Gonzalez J."/>
            <person name="Henrissat B."/>
            <person name="Kuo A."/>
            <person name="Liang C."/>
            <person name="Lipzen A."/>
            <person name="Lutzoni F."/>
            <person name="Magnuson J."/>
            <person name="Mondo S."/>
            <person name="Nolan M."/>
            <person name="Ohm R."/>
            <person name="Pangilinan J."/>
            <person name="Park H.-J."/>
            <person name="Ramirez L."/>
            <person name="Alfaro M."/>
            <person name="Sun H."/>
            <person name="Tritt A."/>
            <person name="Yoshinaga Y."/>
            <person name="Zwiers L.-H."/>
            <person name="Turgeon B."/>
            <person name="Goodwin S."/>
            <person name="Spatafora J."/>
            <person name="Crous P."/>
            <person name="Grigoriev I."/>
        </authorList>
    </citation>
    <scope>NUCLEOTIDE SEQUENCE</scope>
    <source>
        <strain evidence="2">CBS 269.34</strain>
    </source>
</reference>
<accession>A0A6A6RDZ5</accession>
<dbReference type="OrthoDB" id="5245206at2759"/>
<name>A0A6A6RDZ5_9PEZI</name>
<dbReference type="AlphaFoldDB" id="A0A6A6RDZ5"/>
<gene>
    <name evidence="2" type="ORF">BU16DRAFT_588177</name>
</gene>
<keyword evidence="3" id="KW-1185">Reference proteome</keyword>
<evidence type="ECO:0000313" key="2">
    <source>
        <dbReference type="EMBL" id="KAF2502791.1"/>
    </source>
</evidence>
<feature type="region of interest" description="Disordered" evidence="1">
    <location>
        <begin position="55"/>
        <end position="117"/>
    </location>
</feature>
<proteinExistence type="predicted"/>
<evidence type="ECO:0000313" key="3">
    <source>
        <dbReference type="Proteomes" id="UP000799750"/>
    </source>
</evidence>
<protein>
    <submittedName>
        <fullName evidence="2">Uncharacterized protein</fullName>
    </submittedName>
</protein>
<dbReference type="EMBL" id="MU004181">
    <property type="protein sequence ID" value="KAF2502791.1"/>
    <property type="molecule type" value="Genomic_DNA"/>
</dbReference>
<feature type="compositionally biased region" description="Polar residues" evidence="1">
    <location>
        <begin position="55"/>
        <end position="65"/>
    </location>
</feature>
<sequence length="580" mass="62599">MGKSSSSSRASTWPWVAKKPVSTAPSVQGILKAGDSHHLLSQLSEGRPLAEAFSSFTSLPKTTTGSRRRRKSRKIENEDLSAERRHSSTGRRSRSGDRSFGPLKPFGTTALDPDPADNHADDIRDVLLVDGQPCISISPEELVALSFVLGVPLTVDSHDEKATPSIQGSGAFGMSLRSETSSSNVHQIRLRYETPPVIQQPAPGGSYSILFAKHMACGSIPFVSDHDTTRALFVDAKALSLLKRGQSAIGLTNPVSTHQTAYLSRLPSAKPTTFHTLTRQATPFTRPFPQRSTSVLTTATTPASTPRRSWSTRHHRRRTDDSVSDPTHRMSWGGFPNRSPTSTLSTIPQTILTTPTPPTFPQILASLPFTGGLPPFASASLVHAARFTTSAGRPLGSLLPLLENLIHKIHIYAPSAQFGPYLKVENTVKWLRTAGYVGYTPSVEDTDVATGAARSSRYVAALLALVRMLEEGEREAVEEACRAEMEGAYAEAVAREGSSGVRGTGRETLGAQLAEVLKKPLPYSVGDVATVTRLVVAAWTWQVGWVVWGKEEAEEARKEKREGVYEAVALDGFGGSMVLA</sequence>
<evidence type="ECO:0000256" key="1">
    <source>
        <dbReference type="SAM" id="MobiDB-lite"/>
    </source>
</evidence>
<feature type="compositionally biased region" description="Basic and acidic residues" evidence="1">
    <location>
        <begin position="74"/>
        <end position="86"/>
    </location>
</feature>
<organism evidence="2 3">
    <name type="scientific">Lophium mytilinum</name>
    <dbReference type="NCBI Taxonomy" id="390894"/>
    <lineage>
        <taxon>Eukaryota</taxon>
        <taxon>Fungi</taxon>
        <taxon>Dikarya</taxon>
        <taxon>Ascomycota</taxon>
        <taxon>Pezizomycotina</taxon>
        <taxon>Dothideomycetes</taxon>
        <taxon>Pleosporomycetidae</taxon>
        <taxon>Mytilinidiales</taxon>
        <taxon>Mytilinidiaceae</taxon>
        <taxon>Lophium</taxon>
    </lineage>
</organism>
<feature type="compositionally biased region" description="Low complexity" evidence="1">
    <location>
        <begin position="297"/>
        <end position="309"/>
    </location>
</feature>
<feature type="region of interest" description="Disordered" evidence="1">
    <location>
        <begin position="284"/>
        <end position="344"/>
    </location>
</feature>
<dbReference type="Proteomes" id="UP000799750">
    <property type="component" value="Unassembled WGS sequence"/>
</dbReference>